<reference evidence="1" key="1">
    <citation type="submission" date="2018-05" db="EMBL/GenBank/DDBJ databases">
        <authorList>
            <person name="Lanie J.A."/>
            <person name="Ng W.-L."/>
            <person name="Kazmierczak K.M."/>
            <person name="Andrzejewski T.M."/>
            <person name="Davidsen T.M."/>
            <person name="Wayne K.J."/>
            <person name="Tettelin H."/>
            <person name="Glass J.I."/>
            <person name="Rusch D."/>
            <person name="Podicherti R."/>
            <person name="Tsui H.-C.T."/>
            <person name="Winkler M.E."/>
        </authorList>
    </citation>
    <scope>NUCLEOTIDE SEQUENCE</scope>
</reference>
<organism evidence="1">
    <name type="scientific">marine metagenome</name>
    <dbReference type="NCBI Taxonomy" id="408172"/>
    <lineage>
        <taxon>unclassified sequences</taxon>
        <taxon>metagenomes</taxon>
        <taxon>ecological metagenomes</taxon>
    </lineage>
</organism>
<dbReference type="AlphaFoldDB" id="A0A381TC20"/>
<proteinExistence type="predicted"/>
<gene>
    <name evidence="1" type="ORF">METZ01_LOCUS66514</name>
</gene>
<dbReference type="EMBL" id="UINC01004348">
    <property type="protein sequence ID" value="SVA13660.1"/>
    <property type="molecule type" value="Genomic_DNA"/>
</dbReference>
<sequence length="70" mass="7775">MIDPYLAVGLQTKIKHVATRPEVEKNLIHIGNMIDMVTHMCSLELPVRLIALGEGAIQGFVDEIMDMDQA</sequence>
<protein>
    <submittedName>
        <fullName evidence="1">Uncharacterized protein</fullName>
    </submittedName>
</protein>
<evidence type="ECO:0000313" key="1">
    <source>
        <dbReference type="EMBL" id="SVA13660.1"/>
    </source>
</evidence>
<name>A0A381TC20_9ZZZZ</name>
<accession>A0A381TC20</accession>
<feature type="non-terminal residue" evidence="1">
    <location>
        <position position="70"/>
    </location>
</feature>